<feature type="binding site" evidence="4">
    <location>
        <position position="17"/>
    </location>
    <ligand>
        <name>Mg(2+)</name>
        <dbReference type="ChEBI" id="CHEBI:18420"/>
    </ligand>
</feature>
<evidence type="ECO:0000313" key="6">
    <source>
        <dbReference type="Proteomes" id="UP000199659"/>
    </source>
</evidence>
<dbReference type="InterPro" id="IPR006357">
    <property type="entry name" value="HAD-SF_hydro_IIA"/>
</dbReference>
<evidence type="ECO:0000313" key="5">
    <source>
        <dbReference type="EMBL" id="SFR57173.1"/>
    </source>
</evidence>
<organism evidence="5 6">
    <name type="scientific">Anaeromicropila populeti</name>
    <dbReference type="NCBI Taxonomy" id="37658"/>
    <lineage>
        <taxon>Bacteria</taxon>
        <taxon>Bacillati</taxon>
        <taxon>Bacillota</taxon>
        <taxon>Clostridia</taxon>
        <taxon>Lachnospirales</taxon>
        <taxon>Lachnospiraceae</taxon>
        <taxon>Anaeromicropila</taxon>
    </lineage>
</organism>
<dbReference type="InterPro" id="IPR036412">
    <property type="entry name" value="HAD-like_sf"/>
</dbReference>
<keyword evidence="1 4" id="KW-0460">Magnesium</keyword>
<dbReference type="Gene3D" id="3.40.50.1000">
    <property type="entry name" value="HAD superfamily/HAD-like"/>
    <property type="match status" value="2"/>
</dbReference>
<evidence type="ECO:0000256" key="1">
    <source>
        <dbReference type="PIRNR" id="PIRNR000915"/>
    </source>
</evidence>
<comment type="cofactor">
    <cofactor evidence="4">
        <name>Mg(2+)</name>
        <dbReference type="ChEBI" id="CHEBI:18420"/>
    </cofactor>
    <text evidence="4">Divalent metal ions. Mg(2+) is the most effective.</text>
</comment>
<dbReference type="InterPro" id="IPR023214">
    <property type="entry name" value="HAD_sf"/>
</dbReference>
<evidence type="ECO:0000256" key="2">
    <source>
        <dbReference type="PIRSR" id="PIRSR000915-1"/>
    </source>
</evidence>
<dbReference type="STRING" id="37658.SAMN05661086_00210"/>
<dbReference type="GO" id="GO:0046872">
    <property type="term" value="F:metal ion binding"/>
    <property type="evidence" value="ECO:0007669"/>
    <property type="project" value="UniProtKB-KW"/>
</dbReference>
<dbReference type="NCBIfam" id="TIGR01460">
    <property type="entry name" value="HAD-SF-IIA"/>
    <property type="match status" value="1"/>
</dbReference>
<dbReference type="GO" id="GO:0005737">
    <property type="term" value="C:cytoplasm"/>
    <property type="evidence" value="ECO:0007669"/>
    <property type="project" value="TreeGrafter"/>
</dbReference>
<proteinExistence type="inferred from homology"/>
<reference evidence="5 6" key="1">
    <citation type="submission" date="2016-10" db="EMBL/GenBank/DDBJ databases">
        <authorList>
            <person name="de Groot N.N."/>
        </authorList>
    </citation>
    <scope>NUCLEOTIDE SEQUENCE [LARGE SCALE GENOMIC DNA]</scope>
    <source>
        <strain evidence="5 6">743A</strain>
    </source>
</reference>
<dbReference type="EC" id="3.1.3.-" evidence="1"/>
<evidence type="ECO:0000256" key="4">
    <source>
        <dbReference type="PIRSR" id="PIRSR000915-3"/>
    </source>
</evidence>
<dbReference type="EMBL" id="FOYZ01000001">
    <property type="protein sequence ID" value="SFR57173.1"/>
    <property type="molecule type" value="Genomic_DNA"/>
</dbReference>
<evidence type="ECO:0000256" key="3">
    <source>
        <dbReference type="PIRSR" id="PIRSR000915-2"/>
    </source>
</evidence>
<dbReference type="PIRSF" id="PIRSF000915">
    <property type="entry name" value="PGP-type_phosphatase"/>
    <property type="match status" value="1"/>
</dbReference>
<dbReference type="GO" id="GO:0016791">
    <property type="term" value="F:phosphatase activity"/>
    <property type="evidence" value="ECO:0007669"/>
    <property type="project" value="TreeGrafter"/>
</dbReference>
<keyword evidence="6" id="KW-1185">Reference proteome</keyword>
<dbReference type="AlphaFoldDB" id="A0A1I6HRX4"/>
<feature type="active site" description="Proton donor" evidence="2">
    <location>
        <position position="19"/>
    </location>
</feature>
<feature type="binding site" evidence="4">
    <location>
        <position position="19"/>
    </location>
    <ligand>
        <name>Mg(2+)</name>
        <dbReference type="ChEBI" id="CHEBI:18420"/>
    </ligand>
</feature>
<dbReference type="SUPFAM" id="SSF56784">
    <property type="entry name" value="HAD-like"/>
    <property type="match status" value="1"/>
</dbReference>
<feature type="active site" description="Nucleophile" evidence="2">
    <location>
        <position position="17"/>
    </location>
</feature>
<dbReference type="Pfam" id="PF13344">
    <property type="entry name" value="Hydrolase_6"/>
    <property type="match status" value="1"/>
</dbReference>
<protein>
    <recommendedName>
        <fullName evidence="1">Acid sugar phosphatase</fullName>
        <ecNumber evidence="1">3.1.3.-</ecNumber>
    </recommendedName>
</protein>
<feature type="binding site" evidence="3">
    <location>
        <position position="192"/>
    </location>
    <ligand>
        <name>substrate</name>
    </ligand>
</feature>
<dbReference type="Pfam" id="PF13242">
    <property type="entry name" value="Hydrolase_like"/>
    <property type="match status" value="1"/>
</dbReference>
<dbReference type="Proteomes" id="UP000199659">
    <property type="component" value="Unassembled WGS sequence"/>
</dbReference>
<dbReference type="RefSeq" id="WP_177214486.1">
    <property type="nucleotide sequence ID" value="NZ_FOYZ01000001.1"/>
</dbReference>
<feature type="binding site" evidence="4">
    <location>
        <position position="217"/>
    </location>
    <ligand>
        <name>Mg(2+)</name>
        <dbReference type="ChEBI" id="CHEBI:18420"/>
    </ligand>
</feature>
<name>A0A1I6HRX4_9FIRM</name>
<comment type="function">
    <text evidence="1">Catalyzes the dephosphorylation of 2-6 carbon acid sugars in vitro.</text>
</comment>
<sequence>MKQLDREMQKKKLFLLDIDGTIGFDGKLFEGAMEFFQEVLRQKGKYVFITNNSTTSIADYVLKYKKIGLEVDETNFITSSYASILYLKKEFGSQKLFAAGTKSFINELKAAGLRVTEEVEEDVVAVVVGFDNELTYQKVFRVCEILQTKNAAFIATNPDLVCPVGFGFIPDCGAICNMIENAVKRKPIYIGKPNPVIVEMAMKTFNASAHETVVIGDRLYTDIACGINAGVDTVAVFSGEVKKEDLEDTSYKPAFYCDSIKDIYESLRKI</sequence>
<accession>A0A1I6HRX4</accession>
<dbReference type="PANTHER" id="PTHR19288:SF46">
    <property type="entry name" value="HALOACID DEHALOGENASE-LIKE HYDROLASE DOMAIN-CONTAINING PROTEIN 2"/>
    <property type="match status" value="1"/>
</dbReference>
<keyword evidence="1 4" id="KW-0479">Metal-binding</keyword>
<dbReference type="PANTHER" id="PTHR19288">
    <property type="entry name" value="4-NITROPHENYLPHOSPHATASE-RELATED"/>
    <property type="match status" value="1"/>
</dbReference>
<gene>
    <name evidence="5" type="ORF">SAMN05661086_00210</name>
</gene>
<comment type="similarity">
    <text evidence="1">Belongs to the HAD-like hydrolase superfamily. NagD family.</text>
</comment>